<sequence length="228" mass="22921">MAEFLLDHGKGLFPSAGGVNEFDSFGLPYGEVAISLGNLLIKIEAEIFEPILLSNGPGSSESATSGLGRIEVENQSEIGLALGDGEVIDKIDLGHGQAAGIPLEDGGGVVEAVGNDPFASSEGGMNQFADEFGAAGGKEEELRFRGHGLAHGIVFEKVADGFADGGAAGFPHLVHGQVGGAKPSEGGGDLGAFAAAFAPFKSKKATGRGHSGISRAATAKAAIPSPRP</sequence>
<dbReference type="EMBL" id="LIDM01000131">
    <property type="protein sequence ID" value="KRP32332.1"/>
    <property type="molecule type" value="Genomic_DNA"/>
</dbReference>
<protein>
    <submittedName>
        <fullName evidence="2">Uncharacterized protein</fullName>
    </submittedName>
</protein>
<feature type="non-terminal residue" evidence="2">
    <location>
        <position position="228"/>
    </location>
</feature>
<comment type="caution">
    <text evidence="2">The sequence shown here is derived from an EMBL/GenBank/DDBJ whole genome shotgun (WGS) entry which is preliminary data.</text>
</comment>
<dbReference type="AlphaFoldDB" id="A0A0R2XCR4"/>
<name>A0A0R2XCR4_9BACT</name>
<evidence type="ECO:0000256" key="1">
    <source>
        <dbReference type="SAM" id="MobiDB-lite"/>
    </source>
</evidence>
<proteinExistence type="predicted"/>
<organism evidence="2 3">
    <name type="scientific">Verrucomicrobia subdivision 6 bacterium BACL9 MAG-120820-bin42</name>
    <dbReference type="NCBI Taxonomy" id="1655634"/>
    <lineage>
        <taxon>Bacteria</taxon>
        <taxon>Pseudomonadati</taxon>
        <taxon>Verrucomicrobiota</taxon>
        <taxon>Verrucomicrobiia</taxon>
        <taxon>Verrucomicrobiales</taxon>
        <taxon>Verrucomicrobia subdivision 6</taxon>
    </lineage>
</organism>
<gene>
    <name evidence="2" type="ORF">ABS32_04120</name>
</gene>
<accession>A0A0R2XCR4</accession>
<reference evidence="2 3" key="1">
    <citation type="submission" date="2015-10" db="EMBL/GenBank/DDBJ databases">
        <title>Metagenome-Assembled Genomes uncover a global brackish microbiome.</title>
        <authorList>
            <person name="Hugerth L.W."/>
            <person name="Larsson J."/>
            <person name="Alneberg J."/>
            <person name="Lindh M.V."/>
            <person name="Legrand C."/>
            <person name="Pinhassi J."/>
            <person name="Andersson A.F."/>
        </authorList>
    </citation>
    <scope>NUCLEOTIDE SEQUENCE [LARGE SCALE GENOMIC DNA]</scope>
    <source>
        <strain evidence="2">BACL9 MAG-120820-bin42</strain>
    </source>
</reference>
<dbReference type="Proteomes" id="UP000051557">
    <property type="component" value="Unassembled WGS sequence"/>
</dbReference>
<evidence type="ECO:0000313" key="3">
    <source>
        <dbReference type="Proteomes" id="UP000051557"/>
    </source>
</evidence>
<evidence type="ECO:0000313" key="2">
    <source>
        <dbReference type="EMBL" id="KRP32332.1"/>
    </source>
</evidence>
<feature type="region of interest" description="Disordered" evidence="1">
    <location>
        <begin position="204"/>
        <end position="228"/>
    </location>
</feature>